<feature type="region of interest" description="Disordered" evidence="1">
    <location>
        <begin position="1"/>
        <end position="72"/>
    </location>
</feature>
<feature type="compositionally biased region" description="Polar residues" evidence="1">
    <location>
        <begin position="34"/>
        <end position="43"/>
    </location>
</feature>
<dbReference type="STRING" id="7897.ENSLACP00000012929"/>
<accession>H3ATF8</accession>
<dbReference type="Proteomes" id="UP000008672">
    <property type="component" value="Unassembled WGS sequence"/>
</dbReference>
<organism evidence="2 3">
    <name type="scientific">Latimeria chalumnae</name>
    <name type="common">Coelacanth</name>
    <dbReference type="NCBI Taxonomy" id="7897"/>
    <lineage>
        <taxon>Eukaryota</taxon>
        <taxon>Metazoa</taxon>
        <taxon>Chordata</taxon>
        <taxon>Craniata</taxon>
        <taxon>Vertebrata</taxon>
        <taxon>Euteleostomi</taxon>
        <taxon>Coelacanthiformes</taxon>
        <taxon>Coelacanthidae</taxon>
        <taxon>Latimeria</taxon>
    </lineage>
</organism>
<dbReference type="Bgee" id="ENSLACG00000011386">
    <property type="expression patterns" value="Expressed in pectoral fin and 5 other cell types or tissues"/>
</dbReference>
<dbReference type="EMBL" id="AFYH01160768">
    <property type="status" value="NOT_ANNOTATED_CDS"/>
    <property type="molecule type" value="Genomic_DNA"/>
</dbReference>
<evidence type="ECO:0000313" key="3">
    <source>
        <dbReference type="Proteomes" id="UP000008672"/>
    </source>
</evidence>
<dbReference type="GeneTree" id="ENSGT00390000005606"/>
<dbReference type="EMBL" id="AFYH01160773">
    <property type="status" value="NOT_ANNOTATED_CDS"/>
    <property type="molecule type" value="Genomic_DNA"/>
</dbReference>
<dbReference type="PANTHER" id="PTHR22444:SF1">
    <property type="entry name" value="GLUTAMATE-RICH PROTEIN 1"/>
    <property type="match status" value="1"/>
</dbReference>
<dbReference type="EMBL" id="AFYH01160769">
    <property type="status" value="NOT_ANNOTATED_CDS"/>
    <property type="molecule type" value="Genomic_DNA"/>
</dbReference>
<reference evidence="2" key="2">
    <citation type="submission" date="2025-08" db="UniProtKB">
        <authorList>
            <consortium name="Ensembl"/>
        </authorList>
    </citation>
    <scope>IDENTIFICATION</scope>
</reference>
<dbReference type="EMBL" id="AFYH01160774">
    <property type="status" value="NOT_ANNOTATED_CDS"/>
    <property type="molecule type" value="Genomic_DNA"/>
</dbReference>
<dbReference type="EMBL" id="AFYH01160767">
    <property type="status" value="NOT_ANNOTATED_CDS"/>
    <property type="molecule type" value="Genomic_DNA"/>
</dbReference>
<evidence type="ECO:0000313" key="2">
    <source>
        <dbReference type="Ensembl" id="ENSLACP00000012929.1"/>
    </source>
</evidence>
<evidence type="ECO:0000256" key="1">
    <source>
        <dbReference type="SAM" id="MobiDB-lite"/>
    </source>
</evidence>
<dbReference type="PANTHER" id="PTHR22444">
    <property type="entry name" value="GLUTAMATE-RICH PROTEIN 1"/>
    <property type="match status" value="1"/>
</dbReference>
<proteinExistence type="predicted"/>
<dbReference type="Ensembl" id="ENSLACT00000013024.1">
    <property type="protein sequence ID" value="ENSLACP00000012929.1"/>
    <property type="gene ID" value="ENSLACG00000011386.1"/>
</dbReference>
<dbReference type="AlphaFoldDB" id="H3ATF8"/>
<sequence length="317" mass="36635">EEASQGQLQKRRRRKRRCQDSESDNKCNVPAESQKLSPLQDATQSRDTDSIEISKNKKRKLKKKRHKEKLRAAGLTSKSVAVQFTYQPVEGVGSDNDDDTEKKTAEVLDFLQATLETYYTEIMFIVEYAGGREREKKSRHFQPNPTYVTELDFEIARSHYSRTFPVSIRSEDVGNIWGYGCDKQMGADTDRHESPRHIAGKSTNRKGNKYRIVHIYKHTHFVQCSTDSFLQKYYVFQILDRVSATGTSVTPETIHLVLKHLENHSMPSSDVALLHQLKSLVLLQDIERLKSALEEFQDHSVMPPVISSFLLFFFFNW</sequence>
<protein>
    <submittedName>
        <fullName evidence="2">Uncharacterized protein</fullName>
    </submittedName>
</protein>
<reference evidence="2" key="3">
    <citation type="submission" date="2025-09" db="UniProtKB">
        <authorList>
            <consortium name="Ensembl"/>
        </authorList>
    </citation>
    <scope>IDENTIFICATION</scope>
</reference>
<dbReference type="EMBL" id="AFYH01160766">
    <property type="status" value="NOT_ANNOTATED_CDS"/>
    <property type="molecule type" value="Genomic_DNA"/>
</dbReference>
<name>H3ATF8_LATCH</name>
<dbReference type="InParanoid" id="H3ATF8"/>
<dbReference type="EMBL" id="AFYH01160771">
    <property type="status" value="NOT_ANNOTATED_CDS"/>
    <property type="molecule type" value="Genomic_DNA"/>
</dbReference>
<reference evidence="3" key="1">
    <citation type="submission" date="2011-08" db="EMBL/GenBank/DDBJ databases">
        <title>The draft genome of Latimeria chalumnae.</title>
        <authorList>
            <person name="Di Palma F."/>
            <person name="Alfoldi J."/>
            <person name="Johnson J."/>
            <person name="Berlin A."/>
            <person name="Gnerre S."/>
            <person name="Jaffe D."/>
            <person name="MacCallum I."/>
            <person name="Young S."/>
            <person name="Walker B.J."/>
            <person name="Lander E."/>
            <person name="Lindblad-Toh K."/>
        </authorList>
    </citation>
    <scope>NUCLEOTIDE SEQUENCE [LARGE SCALE GENOMIC DNA]</scope>
    <source>
        <strain evidence="3">Wild caught</strain>
    </source>
</reference>
<feature type="compositionally biased region" description="Basic residues" evidence="1">
    <location>
        <begin position="56"/>
        <end position="69"/>
    </location>
</feature>
<dbReference type="EMBL" id="AFYH01160772">
    <property type="status" value="NOT_ANNOTATED_CDS"/>
    <property type="molecule type" value="Genomic_DNA"/>
</dbReference>
<dbReference type="EMBL" id="AFYH01160770">
    <property type="status" value="NOT_ANNOTATED_CDS"/>
    <property type="molecule type" value="Genomic_DNA"/>
</dbReference>
<dbReference type="eggNOG" id="ENOG502S06A">
    <property type="taxonomic scope" value="Eukaryota"/>
</dbReference>
<keyword evidence="3" id="KW-1185">Reference proteome</keyword>
<dbReference type="FunCoup" id="H3ATF8">
    <property type="interactions" value="1052"/>
</dbReference>
<feature type="compositionally biased region" description="Basic and acidic residues" evidence="1">
    <location>
        <begin position="44"/>
        <end position="55"/>
    </location>
</feature>
<dbReference type="InterPro" id="IPR026719">
    <property type="entry name" value="ERICH1"/>
</dbReference>